<evidence type="ECO:0000313" key="10">
    <source>
        <dbReference type="Proteomes" id="UP000467700"/>
    </source>
</evidence>
<feature type="compositionally biased region" description="Low complexity" evidence="7">
    <location>
        <begin position="209"/>
        <end position="236"/>
    </location>
</feature>
<dbReference type="OrthoDB" id="10020333at2759"/>
<dbReference type="Gene3D" id="1.10.510.10">
    <property type="entry name" value="Transferase(Phosphotransferase) domain 1"/>
    <property type="match status" value="1"/>
</dbReference>
<proteinExistence type="predicted"/>
<feature type="region of interest" description="Disordered" evidence="7">
    <location>
        <begin position="515"/>
        <end position="544"/>
    </location>
</feature>
<feature type="compositionally biased region" description="Polar residues" evidence="7">
    <location>
        <begin position="1"/>
        <end position="23"/>
    </location>
</feature>
<evidence type="ECO:0000256" key="2">
    <source>
        <dbReference type="ARBA" id="ARBA00022527"/>
    </source>
</evidence>
<dbReference type="PROSITE" id="PS00108">
    <property type="entry name" value="PROTEIN_KINASE_ST"/>
    <property type="match status" value="1"/>
</dbReference>
<dbReference type="Proteomes" id="UP000467700">
    <property type="component" value="Unassembled WGS sequence"/>
</dbReference>
<dbReference type="GO" id="GO:0004674">
    <property type="term" value="F:protein serine/threonine kinase activity"/>
    <property type="evidence" value="ECO:0007669"/>
    <property type="project" value="UniProtKB-KW"/>
</dbReference>
<accession>A0A8S0VWH1</accession>
<feature type="compositionally biased region" description="Basic and acidic residues" evidence="7">
    <location>
        <begin position="237"/>
        <end position="250"/>
    </location>
</feature>
<dbReference type="AlphaFoldDB" id="A0A8S0VWH1"/>
<dbReference type="Pfam" id="PF00069">
    <property type="entry name" value="Pkinase"/>
    <property type="match status" value="2"/>
</dbReference>
<organism evidence="9 10">
    <name type="scientific">Cyclocybe aegerita</name>
    <name type="common">Black poplar mushroom</name>
    <name type="synonym">Agrocybe aegerita</name>
    <dbReference type="NCBI Taxonomy" id="1973307"/>
    <lineage>
        <taxon>Eukaryota</taxon>
        <taxon>Fungi</taxon>
        <taxon>Dikarya</taxon>
        <taxon>Basidiomycota</taxon>
        <taxon>Agaricomycotina</taxon>
        <taxon>Agaricomycetes</taxon>
        <taxon>Agaricomycetidae</taxon>
        <taxon>Agaricales</taxon>
        <taxon>Agaricineae</taxon>
        <taxon>Bolbitiaceae</taxon>
        <taxon>Cyclocybe</taxon>
    </lineage>
</organism>
<dbReference type="CDD" id="cd14019">
    <property type="entry name" value="STKc_Cdc7"/>
    <property type="match status" value="1"/>
</dbReference>
<name>A0A8S0VWH1_CYCAE</name>
<dbReference type="EMBL" id="CACVBS010000024">
    <property type="protein sequence ID" value="CAA7259341.1"/>
    <property type="molecule type" value="Genomic_DNA"/>
</dbReference>
<dbReference type="Gene3D" id="3.30.200.20">
    <property type="entry name" value="Phosphorylase Kinase, domain 1"/>
    <property type="match status" value="2"/>
</dbReference>
<evidence type="ECO:0000259" key="8">
    <source>
        <dbReference type="PROSITE" id="PS50011"/>
    </source>
</evidence>
<evidence type="ECO:0000313" key="9">
    <source>
        <dbReference type="EMBL" id="CAA7259341.1"/>
    </source>
</evidence>
<dbReference type="GO" id="GO:0005524">
    <property type="term" value="F:ATP binding"/>
    <property type="evidence" value="ECO:0007669"/>
    <property type="project" value="UniProtKB-KW"/>
</dbReference>
<keyword evidence="4" id="KW-0547">Nucleotide-binding</keyword>
<keyword evidence="3" id="KW-0808">Transferase</keyword>
<evidence type="ECO:0000256" key="5">
    <source>
        <dbReference type="ARBA" id="ARBA00022777"/>
    </source>
</evidence>
<feature type="compositionally biased region" description="Basic residues" evidence="7">
    <location>
        <begin position="325"/>
        <end position="334"/>
    </location>
</feature>
<gene>
    <name evidence="9" type="ORF">AAE3_LOCUS1565</name>
</gene>
<keyword evidence="6" id="KW-0067">ATP-binding</keyword>
<feature type="region of interest" description="Disordered" evidence="7">
    <location>
        <begin position="202"/>
        <end position="250"/>
    </location>
</feature>
<dbReference type="EC" id="2.7.11.1" evidence="1"/>
<feature type="compositionally biased region" description="Polar residues" evidence="7">
    <location>
        <begin position="685"/>
        <end position="694"/>
    </location>
</feature>
<comment type="caution">
    <text evidence="9">The sequence shown here is derived from an EMBL/GenBank/DDBJ whole genome shotgun (WGS) entry which is preliminary data.</text>
</comment>
<feature type="domain" description="Protein kinase" evidence="8">
    <location>
        <begin position="273"/>
        <end position="742"/>
    </location>
</feature>
<dbReference type="PANTHER" id="PTHR44167:SF23">
    <property type="entry name" value="CDC7 KINASE, ISOFORM A-RELATED"/>
    <property type="match status" value="1"/>
</dbReference>
<dbReference type="InterPro" id="IPR008271">
    <property type="entry name" value="Ser/Thr_kinase_AS"/>
</dbReference>
<feature type="region of interest" description="Disordered" evidence="7">
    <location>
        <begin position="120"/>
        <end position="189"/>
    </location>
</feature>
<dbReference type="GO" id="GO:0044773">
    <property type="term" value="P:mitotic DNA damage checkpoint signaling"/>
    <property type="evidence" value="ECO:0007669"/>
    <property type="project" value="TreeGrafter"/>
</dbReference>
<feature type="region of interest" description="Disordered" evidence="7">
    <location>
        <begin position="307"/>
        <end position="343"/>
    </location>
</feature>
<keyword evidence="5" id="KW-0418">Kinase</keyword>
<reference evidence="9 10" key="1">
    <citation type="submission" date="2020-01" db="EMBL/GenBank/DDBJ databases">
        <authorList>
            <person name="Gupta K D."/>
        </authorList>
    </citation>
    <scope>NUCLEOTIDE SEQUENCE [LARGE SCALE GENOMIC DNA]</scope>
</reference>
<dbReference type="InterPro" id="IPR011009">
    <property type="entry name" value="Kinase-like_dom_sf"/>
</dbReference>
<dbReference type="PANTHER" id="PTHR44167">
    <property type="entry name" value="OVARIAN-SPECIFIC SERINE/THREONINE-PROTEIN KINASE LOK-RELATED"/>
    <property type="match status" value="1"/>
</dbReference>
<dbReference type="PROSITE" id="PS50011">
    <property type="entry name" value="PROTEIN_KINASE_DOM"/>
    <property type="match status" value="1"/>
</dbReference>
<keyword evidence="2" id="KW-0723">Serine/threonine-protein kinase</keyword>
<dbReference type="InterPro" id="IPR000719">
    <property type="entry name" value="Prot_kinase_dom"/>
</dbReference>
<dbReference type="SUPFAM" id="SSF56112">
    <property type="entry name" value="Protein kinase-like (PK-like)"/>
    <property type="match status" value="1"/>
</dbReference>
<keyword evidence="10" id="KW-1185">Reference proteome</keyword>
<evidence type="ECO:0000256" key="7">
    <source>
        <dbReference type="SAM" id="MobiDB-lite"/>
    </source>
</evidence>
<feature type="region of interest" description="Disordered" evidence="7">
    <location>
        <begin position="1"/>
        <end position="45"/>
    </location>
</feature>
<evidence type="ECO:0000256" key="6">
    <source>
        <dbReference type="ARBA" id="ARBA00022840"/>
    </source>
</evidence>
<feature type="region of interest" description="Disordered" evidence="7">
    <location>
        <begin position="659"/>
        <end position="705"/>
    </location>
</feature>
<dbReference type="SMART" id="SM00220">
    <property type="entry name" value="S_TKc"/>
    <property type="match status" value="1"/>
</dbReference>
<evidence type="ECO:0000256" key="1">
    <source>
        <dbReference type="ARBA" id="ARBA00012513"/>
    </source>
</evidence>
<dbReference type="GO" id="GO:0005634">
    <property type="term" value="C:nucleus"/>
    <property type="evidence" value="ECO:0007669"/>
    <property type="project" value="TreeGrafter"/>
</dbReference>
<protein>
    <recommendedName>
        <fullName evidence="1">non-specific serine/threonine protein kinase</fullName>
        <ecNumber evidence="1">2.7.11.1</ecNumber>
    </recommendedName>
</protein>
<feature type="compositionally biased region" description="Basic and acidic residues" evidence="7">
    <location>
        <begin position="162"/>
        <end position="179"/>
    </location>
</feature>
<evidence type="ECO:0000256" key="4">
    <source>
        <dbReference type="ARBA" id="ARBA00022741"/>
    </source>
</evidence>
<evidence type="ECO:0000256" key="3">
    <source>
        <dbReference type="ARBA" id="ARBA00022679"/>
    </source>
</evidence>
<feature type="compositionally biased region" description="Low complexity" evidence="7">
    <location>
        <begin position="665"/>
        <end position="677"/>
    </location>
</feature>
<sequence>MFSHHTSNPLEASTDDPINTSYKRQYGAATARRRHDLSSEDELGTWDHREYQEHIRDVVQSTNRTMDTATPKAGPSRIGAYFRPAVQSKYVDQDADMQSDDPLSIPYVEEQRTIDPRKEFRVEDSGTTFNNADEDEEEGHNFAKEDVSEQALQYVDDDDDDFIVRDDPDPDDPHEHEMKPGNYEGSEDVFIPDIDHDEEMYDAARSDSRLSSLSPLTPLSSSHSSPFSSPQSSRPASPDEARTLDDKPQDEQDEILDEIEGLYKSVPDLGANYELVDRLGTGTFSSVYKAIDLKYAEWDNKPWTGDHPPESSAYYQSAGPGYRGRGGRGPRKRVTNGDGDAEIDVEPEVPYQKRDGRVYVAIKRIYTTSGPERIRNELSILETCRGCRHASQIITAFRHLDQVVIVLPYQRNMDFREFYPSLHPEGIKCYFRCLFRALRDIHARGIIHRDVKPANFLYDPFTGIGTLCDFGLASRMETGENKGACLHTAASLKDPHGRTHTLDKWQTGEVKDAQKAARTKSGMPADKVGYPANDRRPASKANRAGTRGFRAPEVLLKCGAQTGAIDVWAAGIIMLFFLTGKFPIFQSNDDIEALMEIAAIIGKKNMERVATLHARTIATNVPDIDHDGLTWQEFVEKLEPTIHEPRKYDMRFYPHLCKHRDGPGSRQSQQASTTSTQDPSAPFVPSTSSISTSTHADRYANPPTRERHTKDLRAAFHLLEALLQVESTKRATPRTALAHAFLAEPGVDDDDFVPHRPGEGACADWHGVDEVTGQLFVRVRRRCRCRQLQKQGHEGVVCKGEGGGEGKELPDEVWCGEHVEVFREIQVGEGIAIGKRPCEFHRNVSL</sequence>